<keyword evidence="11" id="KW-1185">Reference proteome</keyword>
<evidence type="ECO:0000256" key="5">
    <source>
        <dbReference type="ARBA" id="ARBA00022438"/>
    </source>
</evidence>
<evidence type="ECO:0000256" key="2">
    <source>
        <dbReference type="ARBA" id="ARBA00001946"/>
    </source>
</evidence>
<organism evidence="10 11">
    <name type="scientific">Helcococcus bovis</name>
    <dbReference type="NCBI Taxonomy" id="3153252"/>
    <lineage>
        <taxon>Bacteria</taxon>
        <taxon>Bacillati</taxon>
        <taxon>Bacillota</taxon>
        <taxon>Tissierellia</taxon>
        <taxon>Tissierellales</taxon>
        <taxon>Peptoniphilaceae</taxon>
        <taxon>Helcococcus</taxon>
    </lineage>
</organism>
<dbReference type="EMBL" id="JBFNFH010000001">
    <property type="protein sequence ID" value="MFM1524201.1"/>
    <property type="molecule type" value="Genomic_DNA"/>
</dbReference>
<dbReference type="PRINTS" id="PR00919">
    <property type="entry name" value="THERMOPTASE"/>
</dbReference>
<reference evidence="10 11" key="1">
    <citation type="journal article" date="2024" name="Front. Microbiol.">
        <title>Pangenomic and biochemical analyses of Helcococcus ovis reveal widespread tetracycline resistance and a novel bacterial species, Helcococcus bovis.</title>
        <authorList>
            <person name="Cunha F."/>
            <person name="Zhai Y."/>
            <person name="Casaro S."/>
            <person name="Jones K.L."/>
            <person name="Hernandez M."/>
            <person name="Bisinotto R.S."/>
            <person name="Kariyawasam S."/>
            <person name="Brown M.B."/>
            <person name="Phillips A."/>
            <person name="Jeong K.C."/>
            <person name="Galvao K.N."/>
        </authorList>
    </citation>
    <scope>NUCLEOTIDE SEQUENCE [LARGE SCALE GENOMIC DNA]</scope>
    <source>
        <strain evidence="10 11">KG197</strain>
    </source>
</reference>
<proteinExistence type="inferred from homology"/>
<dbReference type="InterPro" id="IPR052170">
    <property type="entry name" value="M29_Exopeptidase"/>
</dbReference>
<keyword evidence="8" id="KW-0378">Hydrolase</keyword>
<evidence type="ECO:0000256" key="7">
    <source>
        <dbReference type="ARBA" id="ARBA00022723"/>
    </source>
</evidence>
<name>A0ABW9F5F3_9FIRM</name>
<evidence type="ECO:0000256" key="6">
    <source>
        <dbReference type="ARBA" id="ARBA00022670"/>
    </source>
</evidence>
<evidence type="ECO:0000256" key="3">
    <source>
        <dbReference type="ARBA" id="ARBA00001947"/>
    </source>
</evidence>
<evidence type="ECO:0000256" key="8">
    <source>
        <dbReference type="ARBA" id="ARBA00022801"/>
    </source>
</evidence>
<gene>
    <name evidence="10" type="ORF">ABGF40_00765</name>
</gene>
<protein>
    <submittedName>
        <fullName evidence="10">Aminopeptidase</fullName>
    </submittedName>
</protein>
<keyword evidence="5 10" id="KW-0031">Aminopeptidase</keyword>
<dbReference type="RefSeq" id="WP_408126118.1">
    <property type="nucleotide sequence ID" value="NZ_JBFNFH010000001.1"/>
</dbReference>
<evidence type="ECO:0000313" key="10">
    <source>
        <dbReference type="EMBL" id="MFM1524201.1"/>
    </source>
</evidence>
<dbReference type="Gene3D" id="3.40.1830.10">
    <property type="entry name" value="Thermophilic metalloprotease (M29)"/>
    <property type="match status" value="1"/>
</dbReference>
<sequence length="408" mass="45893">MNLQEKIAKLAELSIKVGLNVLPGDTVQIYVPVDRADLAREVVREAYAAGADKVIVEWEDDAKKLMDYTYRTTEDLQEVADYDYEKAETLLKNGVKQLFIRGVNPELLKDIDPKKIHAVANALSTKMNDLKKYRMNDITSWTIISAPTEGWAKKVFPNSEDPISELWEAIFETTRVNKEDPVQSWKDNISNLTAKADWLNEMDFESLHYTASNGTNLTIGLPNGHIWRAASTQNAKGEAFLPNMPTEEVYTMPMRDKVDGKIFSSKPLANNGNIIDEFWVEFKEGVVVDFDAKVGKQALEELLNQDEDRSRRLGEVALVPFDSPISNSNILFFNTLFDENASCHLALGAAYPTTIKSGNDMTPEELEKNSVNQSIIHVDFMVGTKDLNIFGKKKDGTEVQVFKDGNWA</sequence>
<comment type="cofactor">
    <cofactor evidence="3">
        <name>Zn(2+)</name>
        <dbReference type="ChEBI" id="CHEBI:29105"/>
    </cofactor>
</comment>
<keyword evidence="9" id="KW-0482">Metalloprotease</keyword>
<dbReference type="SUPFAM" id="SSF144052">
    <property type="entry name" value="Thermophilic metalloprotease-like"/>
    <property type="match status" value="1"/>
</dbReference>
<comment type="caution">
    <text evidence="10">The sequence shown here is derived from an EMBL/GenBank/DDBJ whole genome shotgun (WGS) entry which is preliminary data.</text>
</comment>
<dbReference type="GO" id="GO:0004177">
    <property type="term" value="F:aminopeptidase activity"/>
    <property type="evidence" value="ECO:0007669"/>
    <property type="project" value="UniProtKB-KW"/>
</dbReference>
<comment type="similarity">
    <text evidence="4">Belongs to the peptidase M29 family.</text>
</comment>
<keyword evidence="6" id="KW-0645">Protease</keyword>
<dbReference type="PANTHER" id="PTHR34448:SF3">
    <property type="entry name" value="AMINOPEPTIDASE AMPS"/>
    <property type="match status" value="1"/>
</dbReference>
<dbReference type="InterPro" id="IPR000787">
    <property type="entry name" value="Peptidase_M29"/>
</dbReference>
<comment type="cofactor">
    <cofactor evidence="2">
        <name>Mg(2+)</name>
        <dbReference type="ChEBI" id="CHEBI:18420"/>
    </cofactor>
</comment>
<evidence type="ECO:0000256" key="4">
    <source>
        <dbReference type="ARBA" id="ARBA00008236"/>
    </source>
</evidence>
<comment type="cofactor">
    <cofactor evidence="1">
        <name>Co(2+)</name>
        <dbReference type="ChEBI" id="CHEBI:48828"/>
    </cofactor>
</comment>
<dbReference type="InterPro" id="IPR035097">
    <property type="entry name" value="M29_N-terminal"/>
</dbReference>
<keyword evidence="7" id="KW-0479">Metal-binding</keyword>
<evidence type="ECO:0000256" key="9">
    <source>
        <dbReference type="ARBA" id="ARBA00023049"/>
    </source>
</evidence>
<evidence type="ECO:0000256" key="1">
    <source>
        <dbReference type="ARBA" id="ARBA00001941"/>
    </source>
</evidence>
<accession>A0ABW9F5F3</accession>
<dbReference type="Pfam" id="PF02073">
    <property type="entry name" value="Peptidase_M29"/>
    <property type="match status" value="1"/>
</dbReference>
<dbReference type="Proteomes" id="UP001629536">
    <property type="component" value="Unassembled WGS sequence"/>
</dbReference>
<dbReference type="PANTHER" id="PTHR34448">
    <property type="entry name" value="AMINOPEPTIDASE"/>
    <property type="match status" value="1"/>
</dbReference>
<evidence type="ECO:0000313" key="11">
    <source>
        <dbReference type="Proteomes" id="UP001629536"/>
    </source>
</evidence>